<dbReference type="Pfam" id="PF00528">
    <property type="entry name" value="BPD_transp_1"/>
    <property type="match status" value="1"/>
</dbReference>
<sequence length="260" mass="28503">MKKRIQRKTNELWGVTFGFIAFLLISWEFASRRLGAPEYLLGPWEIVGATFSSITQTDVLEQSGQSLARIFTGFLIGSSIGVLLGLLSGVSRGVRDFFDVPQSFLHAVPKISLFPAIALWLGFSDASRILVIALSCFFPAYLSSMSGALGMNPRYLWLAKNNEIGRIKTFTQVVLPASLPRTMVGLRISLMVGFILMVSTEVVGHASGVGAAVMLSYQDGDYRNMYSGILIIALMGFFSNLALTRLSNWLCRGHNLDFGA</sequence>
<dbReference type="InterPro" id="IPR035906">
    <property type="entry name" value="MetI-like_sf"/>
</dbReference>
<accession>A0A5E4VU31</accession>
<evidence type="ECO:0000256" key="7">
    <source>
        <dbReference type="RuleBase" id="RU363032"/>
    </source>
</evidence>
<dbReference type="InterPro" id="IPR000515">
    <property type="entry name" value="MetI-like"/>
</dbReference>
<dbReference type="GeneID" id="300404862"/>
<evidence type="ECO:0000256" key="6">
    <source>
        <dbReference type="ARBA" id="ARBA00023136"/>
    </source>
</evidence>
<reference evidence="9 10" key="1">
    <citation type="submission" date="2019-08" db="EMBL/GenBank/DDBJ databases">
        <authorList>
            <person name="Peeters C."/>
        </authorList>
    </citation>
    <scope>NUCLEOTIDE SEQUENCE [LARGE SCALE GENOMIC DNA]</scope>
    <source>
        <strain evidence="9 10">LMG 31114</strain>
    </source>
</reference>
<dbReference type="AlphaFoldDB" id="A0A5E4VU31"/>
<dbReference type="RefSeq" id="WP_150680075.1">
    <property type="nucleotide sequence ID" value="NZ_CABPSK010000002.1"/>
</dbReference>
<dbReference type="CDD" id="cd06261">
    <property type="entry name" value="TM_PBP2"/>
    <property type="match status" value="1"/>
</dbReference>
<evidence type="ECO:0000313" key="10">
    <source>
        <dbReference type="Proteomes" id="UP000366945"/>
    </source>
</evidence>
<dbReference type="PANTHER" id="PTHR30151:SF0">
    <property type="entry name" value="ABC TRANSPORTER PERMEASE PROTEIN MJ0413-RELATED"/>
    <property type="match status" value="1"/>
</dbReference>
<keyword evidence="6 7" id="KW-0472">Membrane</keyword>
<evidence type="ECO:0000256" key="5">
    <source>
        <dbReference type="ARBA" id="ARBA00022989"/>
    </source>
</evidence>
<feature type="transmembrane region" description="Helical" evidence="7">
    <location>
        <begin position="103"/>
        <end position="123"/>
    </location>
</feature>
<dbReference type="SUPFAM" id="SSF161098">
    <property type="entry name" value="MetI-like"/>
    <property type="match status" value="1"/>
</dbReference>
<keyword evidence="2 7" id="KW-0813">Transport</keyword>
<gene>
    <name evidence="9" type="ORF">PPN31114_02840</name>
</gene>
<keyword evidence="5 7" id="KW-1133">Transmembrane helix</keyword>
<name>A0A5E4VU31_9BURK</name>
<evidence type="ECO:0000256" key="4">
    <source>
        <dbReference type="ARBA" id="ARBA00022692"/>
    </source>
</evidence>
<dbReference type="EMBL" id="CABPSK010000002">
    <property type="protein sequence ID" value="VVE14774.1"/>
    <property type="molecule type" value="Genomic_DNA"/>
</dbReference>
<dbReference type="Gene3D" id="1.10.3720.10">
    <property type="entry name" value="MetI-like"/>
    <property type="match status" value="1"/>
</dbReference>
<dbReference type="PROSITE" id="PS50928">
    <property type="entry name" value="ABC_TM1"/>
    <property type="match status" value="1"/>
</dbReference>
<dbReference type="OrthoDB" id="8859188at2"/>
<keyword evidence="4 7" id="KW-0812">Transmembrane</keyword>
<proteinExistence type="inferred from homology"/>
<keyword evidence="10" id="KW-1185">Reference proteome</keyword>
<feature type="transmembrane region" description="Helical" evidence="7">
    <location>
        <begin position="225"/>
        <end position="243"/>
    </location>
</feature>
<feature type="transmembrane region" description="Helical" evidence="7">
    <location>
        <begin position="188"/>
        <end position="213"/>
    </location>
</feature>
<evidence type="ECO:0000313" key="9">
    <source>
        <dbReference type="EMBL" id="VVE14774.1"/>
    </source>
</evidence>
<feature type="transmembrane region" description="Helical" evidence="7">
    <location>
        <begin position="12"/>
        <end position="30"/>
    </location>
</feature>
<comment type="subcellular location">
    <subcellularLocation>
        <location evidence="1 7">Cell membrane</location>
        <topology evidence="1 7">Multi-pass membrane protein</topology>
    </subcellularLocation>
</comment>
<dbReference type="PANTHER" id="PTHR30151">
    <property type="entry name" value="ALKANE SULFONATE ABC TRANSPORTER-RELATED, MEMBRANE SUBUNIT"/>
    <property type="match status" value="1"/>
</dbReference>
<dbReference type="Proteomes" id="UP000366945">
    <property type="component" value="Unassembled WGS sequence"/>
</dbReference>
<keyword evidence="3" id="KW-1003">Cell membrane</keyword>
<organism evidence="9 10">
    <name type="scientific">Pandoraea pneumonica</name>
    <dbReference type="NCBI Taxonomy" id="2508299"/>
    <lineage>
        <taxon>Bacteria</taxon>
        <taxon>Pseudomonadati</taxon>
        <taxon>Pseudomonadota</taxon>
        <taxon>Betaproteobacteria</taxon>
        <taxon>Burkholderiales</taxon>
        <taxon>Burkholderiaceae</taxon>
        <taxon>Pandoraea</taxon>
    </lineage>
</organism>
<dbReference type="GO" id="GO:0005886">
    <property type="term" value="C:plasma membrane"/>
    <property type="evidence" value="ECO:0007669"/>
    <property type="project" value="UniProtKB-SubCell"/>
</dbReference>
<evidence type="ECO:0000256" key="2">
    <source>
        <dbReference type="ARBA" id="ARBA00022448"/>
    </source>
</evidence>
<feature type="transmembrane region" description="Helical" evidence="7">
    <location>
        <begin position="129"/>
        <end position="151"/>
    </location>
</feature>
<dbReference type="GO" id="GO:0055085">
    <property type="term" value="P:transmembrane transport"/>
    <property type="evidence" value="ECO:0007669"/>
    <property type="project" value="InterPro"/>
</dbReference>
<feature type="domain" description="ABC transmembrane type-1" evidence="8">
    <location>
        <begin position="63"/>
        <end position="247"/>
    </location>
</feature>
<evidence type="ECO:0000256" key="3">
    <source>
        <dbReference type="ARBA" id="ARBA00022475"/>
    </source>
</evidence>
<protein>
    <submittedName>
        <fullName evidence="9">Sulfonate ABC transporter permease</fullName>
    </submittedName>
</protein>
<evidence type="ECO:0000256" key="1">
    <source>
        <dbReference type="ARBA" id="ARBA00004651"/>
    </source>
</evidence>
<comment type="similarity">
    <text evidence="7">Belongs to the binding-protein-dependent transport system permease family.</text>
</comment>
<feature type="transmembrane region" description="Helical" evidence="7">
    <location>
        <begin position="70"/>
        <end position="91"/>
    </location>
</feature>
<evidence type="ECO:0000259" key="8">
    <source>
        <dbReference type="PROSITE" id="PS50928"/>
    </source>
</evidence>